<dbReference type="InterPro" id="IPR017937">
    <property type="entry name" value="Thioredoxin_CS"/>
</dbReference>
<dbReference type="PANTHER" id="PTHR10438">
    <property type="entry name" value="THIOREDOXIN"/>
    <property type="match status" value="1"/>
</dbReference>
<dbReference type="PANTHER" id="PTHR10438:SF468">
    <property type="entry name" value="THIOREDOXIN-1-RELATED"/>
    <property type="match status" value="1"/>
</dbReference>
<dbReference type="Gene3D" id="3.40.30.10">
    <property type="entry name" value="Glutaredoxin"/>
    <property type="match status" value="1"/>
</dbReference>
<protein>
    <submittedName>
        <fullName evidence="2">Thioredoxin</fullName>
    </submittedName>
</protein>
<proteinExistence type="predicted"/>
<feature type="domain" description="Thioredoxin" evidence="1">
    <location>
        <begin position="4"/>
        <end position="72"/>
    </location>
</feature>
<evidence type="ECO:0000313" key="2">
    <source>
        <dbReference type="EMBL" id="CAB4159883.1"/>
    </source>
</evidence>
<name>A0A6J5NLX2_9CAUD</name>
<gene>
    <name evidence="2" type="ORF">UFOVP723_7</name>
</gene>
<dbReference type="InterPro" id="IPR050620">
    <property type="entry name" value="Thioredoxin_H-type-like"/>
</dbReference>
<sequence length="83" mass="9324">MKKILYFTATWCGPCTYVKPQLQEASNQIPISFIDVDSNTTTTEKYNIKNIPAVVLIDNNGRELGRLVGSNVTKQSVIDLYNK</sequence>
<reference evidence="2" key="1">
    <citation type="submission" date="2020-04" db="EMBL/GenBank/DDBJ databases">
        <authorList>
            <person name="Chiriac C."/>
            <person name="Salcher M."/>
            <person name="Ghai R."/>
            <person name="Kavagutti S V."/>
        </authorList>
    </citation>
    <scope>NUCLEOTIDE SEQUENCE</scope>
</reference>
<accession>A0A6J5NLX2</accession>
<dbReference type="InterPro" id="IPR013766">
    <property type="entry name" value="Thioredoxin_domain"/>
</dbReference>
<dbReference type="EMBL" id="LR796697">
    <property type="protein sequence ID" value="CAB4159883.1"/>
    <property type="molecule type" value="Genomic_DNA"/>
</dbReference>
<evidence type="ECO:0000259" key="1">
    <source>
        <dbReference type="Pfam" id="PF00085"/>
    </source>
</evidence>
<dbReference type="SUPFAM" id="SSF52833">
    <property type="entry name" value="Thioredoxin-like"/>
    <property type="match status" value="1"/>
</dbReference>
<dbReference type="CDD" id="cd02947">
    <property type="entry name" value="TRX_family"/>
    <property type="match status" value="1"/>
</dbReference>
<organism evidence="2">
    <name type="scientific">uncultured Caudovirales phage</name>
    <dbReference type="NCBI Taxonomy" id="2100421"/>
    <lineage>
        <taxon>Viruses</taxon>
        <taxon>Duplodnaviria</taxon>
        <taxon>Heunggongvirae</taxon>
        <taxon>Uroviricota</taxon>
        <taxon>Caudoviricetes</taxon>
        <taxon>Peduoviridae</taxon>
        <taxon>Maltschvirus</taxon>
        <taxon>Maltschvirus maltsch</taxon>
    </lineage>
</organism>
<dbReference type="PROSITE" id="PS00194">
    <property type="entry name" value="THIOREDOXIN_1"/>
    <property type="match status" value="1"/>
</dbReference>
<dbReference type="Pfam" id="PF00085">
    <property type="entry name" value="Thioredoxin"/>
    <property type="match status" value="1"/>
</dbReference>
<dbReference type="InterPro" id="IPR036249">
    <property type="entry name" value="Thioredoxin-like_sf"/>
</dbReference>